<dbReference type="Proteomes" id="UP001589747">
    <property type="component" value="Unassembled WGS sequence"/>
</dbReference>
<organism evidence="1 2">
    <name type="scientific">Paenibacillus aurantiacus</name>
    <dbReference type="NCBI Taxonomy" id="1936118"/>
    <lineage>
        <taxon>Bacteria</taxon>
        <taxon>Bacillati</taxon>
        <taxon>Bacillota</taxon>
        <taxon>Bacilli</taxon>
        <taxon>Bacillales</taxon>
        <taxon>Paenibacillaceae</taxon>
        <taxon>Paenibacillus</taxon>
    </lineage>
</organism>
<dbReference type="RefSeq" id="WP_377495099.1">
    <property type="nucleotide sequence ID" value="NZ_JBHMDO010000023.1"/>
</dbReference>
<dbReference type="SUPFAM" id="SSF48371">
    <property type="entry name" value="ARM repeat"/>
    <property type="match status" value="1"/>
</dbReference>
<dbReference type="CDD" id="cd20694">
    <property type="entry name" value="CdiI_Ct-like"/>
    <property type="match status" value="1"/>
</dbReference>
<dbReference type="InterPro" id="IPR016024">
    <property type="entry name" value="ARM-type_fold"/>
</dbReference>
<name>A0ABV5KPF1_9BACL</name>
<comment type="caution">
    <text evidence="1">The sequence shown here is derived from an EMBL/GenBank/DDBJ whole genome shotgun (WGS) entry which is preliminary data.</text>
</comment>
<dbReference type="Pfam" id="PF13646">
    <property type="entry name" value="HEAT_2"/>
    <property type="match status" value="1"/>
</dbReference>
<gene>
    <name evidence="1" type="ORF">ACFFSY_14220</name>
</gene>
<sequence length="100" mass="11213">MEALHSGEVKKVVDALLALTFHNDDWKAVQEICIRCSSDQNPNVRGIAILCFGHLARIHGDLEQDKVLPIVRNALNDPNEFVRSHATSALDDIHFFLNSH</sequence>
<evidence type="ECO:0000313" key="2">
    <source>
        <dbReference type="Proteomes" id="UP001589747"/>
    </source>
</evidence>
<dbReference type="PROSITE" id="PS50077">
    <property type="entry name" value="HEAT_REPEAT"/>
    <property type="match status" value="1"/>
</dbReference>
<protein>
    <submittedName>
        <fullName evidence="1">HEAT repeat domain-containing protein</fullName>
    </submittedName>
</protein>
<evidence type="ECO:0000313" key="1">
    <source>
        <dbReference type="EMBL" id="MFB9327081.1"/>
    </source>
</evidence>
<dbReference type="InterPro" id="IPR011989">
    <property type="entry name" value="ARM-like"/>
</dbReference>
<accession>A0ABV5KPF1</accession>
<dbReference type="InterPro" id="IPR021133">
    <property type="entry name" value="HEAT_type_2"/>
</dbReference>
<reference evidence="1 2" key="1">
    <citation type="submission" date="2024-09" db="EMBL/GenBank/DDBJ databases">
        <authorList>
            <person name="Sun Q."/>
            <person name="Mori K."/>
        </authorList>
    </citation>
    <scope>NUCLEOTIDE SEQUENCE [LARGE SCALE GENOMIC DNA]</scope>
    <source>
        <strain evidence="1 2">TISTR 2452</strain>
    </source>
</reference>
<keyword evidence="2" id="KW-1185">Reference proteome</keyword>
<dbReference type="EMBL" id="JBHMDO010000023">
    <property type="protein sequence ID" value="MFB9327081.1"/>
    <property type="molecule type" value="Genomic_DNA"/>
</dbReference>
<proteinExistence type="predicted"/>
<dbReference type="Gene3D" id="1.25.10.10">
    <property type="entry name" value="Leucine-rich Repeat Variant"/>
    <property type="match status" value="1"/>
</dbReference>
<dbReference type="InterPro" id="IPR049796">
    <property type="entry name" value="CdiI_Ct-like"/>
</dbReference>